<gene>
    <name evidence="2" type="ORF">ACFONP_00105</name>
</gene>
<dbReference type="RefSeq" id="WP_189577115.1">
    <property type="nucleotide sequence ID" value="NZ_BMXU01000003.1"/>
</dbReference>
<evidence type="ECO:0000313" key="3">
    <source>
        <dbReference type="Proteomes" id="UP001595607"/>
    </source>
</evidence>
<dbReference type="InterPro" id="IPR001173">
    <property type="entry name" value="Glyco_trans_2-like"/>
</dbReference>
<keyword evidence="2" id="KW-0808">Transferase</keyword>
<sequence>MLISIVTPVLNGERFLRETLESVRSQSEVSFEHITVDGGSEDSTTAIVQEFAHQDPRFRLVESPGTSQYEAIDIGFSQSRGQIIAWLNADDMYLPWAFSTVLRWKTAFPKERWVTGFPACWDETGALTYLKPLASWPRWMIREGWFHDGLLGYLQQESMFFDRTLYDGLPAEERKKFTSARLAGDFILWRAFARNAHLSTIPTLLGGFRRHGDNRSEKQAEAYRQEVLATAPRQLPNFIGGRLRSAFLRWSANQALMLSLSAERSHLAGEPSG</sequence>
<name>A0ABV7M723_9PROT</name>
<dbReference type="InterPro" id="IPR029044">
    <property type="entry name" value="Nucleotide-diphossugar_trans"/>
</dbReference>
<dbReference type="Gene3D" id="3.90.550.10">
    <property type="entry name" value="Spore Coat Polysaccharide Biosynthesis Protein SpsA, Chain A"/>
    <property type="match status" value="1"/>
</dbReference>
<comment type="caution">
    <text evidence="2">The sequence shown here is derived from an EMBL/GenBank/DDBJ whole genome shotgun (WGS) entry which is preliminary data.</text>
</comment>
<dbReference type="EC" id="2.4.-.-" evidence="2"/>
<dbReference type="EMBL" id="JBHRVA010000001">
    <property type="protein sequence ID" value="MFC3301130.1"/>
    <property type="molecule type" value="Genomic_DNA"/>
</dbReference>
<accession>A0ABV7M723</accession>
<protein>
    <submittedName>
        <fullName evidence="2">Glycosyltransferase</fullName>
        <ecNumber evidence="2">2.4.-.-</ecNumber>
    </submittedName>
</protein>
<dbReference type="PANTHER" id="PTHR22916:SF3">
    <property type="entry name" value="UDP-GLCNAC:BETAGAL BETA-1,3-N-ACETYLGLUCOSAMINYLTRANSFERASE-LIKE PROTEIN 1"/>
    <property type="match status" value="1"/>
</dbReference>
<organism evidence="2 3">
    <name type="scientific">Parvularcula lutaonensis</name>
    <dbReference type="NCBI Taxonomy" id="491923"/>
    <lineage>
        <taxon>Bacteria</taxon>
        <taxon>Pseudomonadati</taxon>
        <taxon>Pseudomonadota</taxon>
        <taxon>Alphaproteobacteria</taxon>
        <taxon>Parvularculales</taxon>
        <taxon>Parvularculaceae</taxon>
        <taxon>Parvularcula</taxon>
    </lineage>
</organism>
<dbReference type="SUPFAM" id="SSF53448">
    <property type="entry name" value="Nucleotide-diphospho-sugar transferases"/>
    <property type="match status" value="1"/>
</dbReference>
<dbReference type="Proteomes" id="UP001595607">
    <property type="component" value="Unassembled WGS sequence"/>
</dbReference>
<feature type="domain" description="Glycosyltransferase 2-like" evidence="1">
    <location>
        <begin position="4"/>
        <end position="101"/>
    </location>
</feature>
<proteinExistence type="predicted"/>
<dbReference type="PANTHER" id="PTHR22916">
    <property type="entry name" value="GLYCOSYLTRANSFERASE"/>
    <property type="match status" value="1"/>
</dbReference>
<keyword evidence="2" id="KW-0328">Glycosyltransferase</keyword>
<evidence type="ECO:0000259" key="1">
    <source>
        <dbReference type="Pfam" id="PF00535"/>
    </source>
</evidence>
<evidence type="ECO:0000313" key="2">
    <source>
        <dbReference type="EMBL" id="MFC3301130.1"/>
    </source>
</evidence>
<keyword evidence="3" id="KW-1185">Reference proteome</keyword>
<reference evidence="3" key="1">
    <citation type="journal article" date="2019" name="Int. J. Syst. Evol. Microbiol.">
        <title>The Global Catalogue of Microorganisms (GCM) 10K type strain sequencing project: providing services to taxonomists for standard genome sequencing and annotation.</title>
        <authorList>
            <consortium name="The Broad Institute Genomics Platform"/>
            <consortium name="The Broad Institute Genome Sequencing Center for Infectious Disease"/>
            <person name="Wu L."/>
            <person name="Ma J."/>
        </authorList>
    </citation>
    <scope>NUCLEOTIDE SEQUENCE [LARGE SCALE GENOMIC DNA]</scope>
    <source>
        <strain evidence="3">KCTC 22245</strain>
    </source>
</reference>
<dbReference type="GO" id="GO:0016757">
    <property type="term" value="F:glycosyltransferase activity"/>
    <property type="evidence" value="ECO:0007669"/>
    <property type="project" value="UniProtKB-KW"/>
</dbReference>
<dbReference type="Pfam" id="PF00535">
    <property type="entry name" value="Glycos_transf_2"/>
    <property type="match status" value="1"/>
</dbReference>